<dbReference type="EMBL" id="CP011125">
    <property type="protein sequence ID" value="AKF07899.1"/>
    <property type="molecule type" value="Genomic_DNA"/>
</dbReference>
<dbReference type="Gene3D" id="3.40.50.1820">
    <property type="entry name" value="alpha/beta hydrolase"/>
    <property type="match status" value="1"/>
</dbReference>
<keyword evidence="3" id="KW-1185">Reference proteome</keyword>
<evidence type="ECO:0000313" key="3">
    <source>
        <dbReference type="Proteomes" id="UP000034883"/>
    </source>
</evidence>
<name>A0A0F6SG14_9BACT</name>
<dbReference type="PANTHER" id="PTHR46086">
    <property type="entry name" value="ALPHA/BETA-HYDROLASES SUPERFAMILY PROTEIN"/>
    <property type="match status" value="1"/>
</dbReference>
<dbReference type="InterPro" id="IPR044819">
    <property type="entry name" value="OBL-like"/>
</dbReference>
<dbReference type="AlphaFoldDB" id="A0A0F6SG14"/>
<dbReference type="Pfam" id="PF01764">
    <property type="entry name" value="Lipase_3"/>
    <property type="match status" value="1"/>
</dbReference>
<accession>A0A0F6SG14</accession>
<dbReference type="PANTHER" id="PTHR46086:SF4">
    <property type="entry name" value="ALPHA_BETA-HYDROLASES SUPERFAMILY PROTEIN"/>
    <property type="match status" value="1"/>
</dbReference>
<protein>
    <submittedName>
        <fullName evidence="2">Putative lipase</fullName>
    </submittedName>
</protein>
<dbReference type="STRING" id="927083.DB32_005048"/>
<dbReference type="SUPFAM" id="SSF53474">
    <property type="entry name" value="alpha/beta-Hydrolases"/>
    <property type="match status" value="1"/>
</dbReference>
<dbReference type="CDD" id="cd00519">
    <property type="entry name" value="Lipase_3"/>
    <property type="match status" value="1"/>
</dbReference>
<dbReference type="RefSeq" id="WP_053235106.1">
    <property type="nucleotide sequence ID" value="NZ_CP011125.1"/>
</dbReference>
<dbReference type="GO" id="GO:0006629">
    <property type="term" value="P:lipid metabolic process"/>
    <property type="evidence" value="ECO:0007669"/>
    <property type="project" value="InterPro"/>
</dbReference>
<feature type="domain" description="Fungal lipase-type" evidence="1">
    <location>
        <begin position="122"/>
        <end position="266"/>
    </location>
</feature>
<dbReference type="KEGG" id="samy:DB32_005048"/>
<dbReference type="InterPro" id="IPR002921">
    <property type="entry name" value="Fungal_lipase-type"/>
</dbReference>
<evidence type="ECO:0000259" key="1">
    <source>
        <dbReference type="Pfam" id="PF01764"/>
    </source>
</evidence>
<evidence type="ECO:0000313" key="2">
    <source>
        <dbReference type="EMBL" id="AKF07899.1"/>
    </source>
</evidence>
<dbReference type="GO" id="GO:0004806">
    <property type="term" value="F:triacylglycerol lipase activity"/>
    <property type="evidence" value="ECO:0007669"/>
    <property type="project" value="InterPro"/>
</dbReference>
<organism evidence="2 3">
    <name type="scientific">Sandaracinus amylolyticus</name>
    <dbReference type="NCBI Taxonomy" id="927083"/>
    <lineage>
        <taxon>Bacteria</taxon>
        <taxon>Pseudomonadati</taxon>
        <taxon>Myxococcota</taxon>
        <taxon>Polyangia</taxon>
        <taxon>Polyangiales</taxon>
        <taxon>Sandaracinaceae</taxon>
        <taxon>Sandaracinus</taxon>
    </lineage>
</organism>
<sequence length="376" mass="41602">MLNGSGSLVFQRSIIDDPEYRRIHGDSARDRAQVLDRRIPVLRFAQTADGWAYSPAAAYVAATASAWAYSDPETLRAQMEDLLEVPITGAVFPATNAPMYLDTNAFFLRTTEQDPSKRLGILVYRGTELTSVGDVLADAFVETVPFPARNFRVGNVHGGFYFGMEAVWKRVYSMLVHERVGELIIAGHSLGAAMAVLTAAQIVKEAEQDRDRRFRDVRASLRGVYTFGQPAVGDAGFARWMDEKRLGQIVFRHAYGADVVPYLPTSDVAGNFEHFVSGVWTAPRHESALWIGPNHTSTFPVARWFAAALATAGVDFVRRRLPFKLAASRWLADRLLRFSFDDHSPANYLRVSKDSFLTDLEAPPPAPPPPPSPTAS</sequence>
<dbReference type="Proteomes" id="UP000034883">
    <property type="component" value="Chromosome"/>
</dbReference>
<proteinExistence type="predicted"/>
<dbReference type="InterPro" id="IPR029058">
    <property type="entry name" value="AB_hydrolase_fold"/>
</dbReference>
<gene>
    <name evidence="2" type="ORF">DB32_005048</name>
</gene>
<reference evidence="2 3" key="1">
    <citation type="submission" date="2015-03" db="EMBL/GenBank/DDBJ databases">
        <title>Genome assembly of Sandaracinus amylolyticus DSM 53668.</title>
        <authorList>
            <person name="Sharma G."/>
            <person name="Subramanian S."/>
        </authorList>
    </citation>
    <scope>NUCLEOTIDE SEQUENCE [LARGE SCALE GENOMIC DNA]</scope>
    <source>
        <strain evidence="2 3">DSM 53668</strain>
    </source>
</reference>